<gene>
    <name evidence="2" type="ORF">FK256_04830</name>
</gene>
<dbReference type="Pfam" id="PF02464">
    <property type="entry name" value="CinA"/>
    <property type="match status" value="1"/>
</dbReference>
<proteinExistence type="predicted"/>
<dbReference type="InterPro" id="IPR008136">
    <property type="entry name" value="CinA_C"/>
</dbReference>
<dbReference type="SUPFAM" id="SSF142433">
    <property type="entry name" value="CinA-like"/>
    <property type="match status" value="1"/>
</dbReference>
<name>A0A508A2U4_9ACTO</name>
<comment type="caution">
    <text evidence="2">The sequence shown here is derived from an EMBL/GenBank/DDBJ whole genome shotgun (WGS) entry which is preliminary data.</text>
</comment>
<dbReference type="RefSeq" id="WP_141423922.1">
    <property type="nucleotide sequence ID" value="NZ_JASPFB010000002.1"/>
</dbReference>
<feature type="domain" description="CinA C-terminal" evidence="1">
    <location>
        <begin position="30"/>
        <end position="171"/>
    </location>
</feature>
<keyword evidence="2" id="KW-0378">Hydrolase</keyword>
<sequence length="195" mass="19833">MQAGECPAATGSVGDQGFGEGHCERSASDLLRVAEGRAVTLAIAESLTGGQVSSTLVGVPGASRVLLGAVVAYATRIKAQVLGVDAALLERTGPVDRDVALQMARGVRRLLGADLGLATTGVAGPGPADGHPAGTVHIAVVAPWGEVHRELRLSGDRSQIRCGTVLNVIELAVGLLSKEADDVNLVAPQYLQTAD</sequence>
<dbReference type="NCBIfam" id="TIGR00199">
    <property type="entry name" value="PncC_domain"/>
    <property type="match status" value="1"/>
</dbReference>
<organism evidence="2 3">
    <name type="scientific">Actinomyces johnsonii</name>
    <dbReference type="NCBI Taxonomy" id="544581"/>
    <lineage>
        <taxon>Bacteria</taxon>
        <taxon>Bacillati</taxon>
        <taxon>Actinomycetota</taxon>
        <taxon>Actinomycetes</taxon>
        <taxon>Actinomycetales</taxon>
        <taxon>Actinomycetaceae</taxon>
        <taxon>Actinomyces</taxon>
    </lineage>
</organism>
<evidence type="ECO:0000313" key="2">
    <source>
        <dbReference type="EMBL" id="TQD43637.1"/>
    </source>
</evidence>
<dbReference type="EMBL" id="VICB01000005">
    <property type="protein sequence ID" value="TQD43637.1"/>
    <property type="molecule type" value="Genomic_DNA"/>
</dbReference>
<dbReference type="InterPro" id="IPR036653">
    <property type="entry name" value="CinA-like_C"/>
</dbReference>
<evidence type="ECO:0000313" key="3">
    <source>
        <dbReference type="Proteomes" id="UP000319010"/>
    </source>
</evidence>
<dbReference type="Proteomes" id="UP000319010">
    <property type="component" value="Unassembled WGS sequence"/>
</dbReference>
<reference evidence="2 3" key="1">
    <citation type="submission" date="2019-06" db="EMBL/GenBank/DDBJ databases">
        <title>Draft genome sequence of Actinomyces johnsonii CCUG 34287T.</title>
        <authorList>
            <person name="Salva-Serra F."/>
            <person name="Cardew S."/>
            <person name="Moore E."/>
        </authorList>
    </citation>
    <scope>NUCLEOTIDE SEQUENCE [LARGE SCALE GENOMIC DNA]</scope>
    <source>
        <strain evidence="2 3">CCUG 34287</strain>
    </source>
</reference>
<protein>
    <submittedName>
        <fullName evidence="2">Nicotinamide-nucleotide amidohydrolase family protein</fullName>
    </submittedName>
</protein>
<dbReference type="GO" id="GO:0016787">
    <property type="term" value="F:hydrolase activity"/>
    <property type="evidence" value="ECO:0007669"/>
    <property type="project" value="UniProtKB-KW"/>
</dbReference>
<dbReference type="Gene3D" id="3.90.950.20">
    <property type="entry name" value="CinA-like"/>
    <property type="match status" value="1"/>
</dbReference>
<evidence type="ECO:0000259" key="1">
    <source>
        <dbReference type="Pfam" id="PF02464"/>
    </source>
</evidence>
<dbReference type="AlphaFoldDB" id="A0A508A2U4"/>
<accession>A0A508A2U4</accession>